<gene>
    <name evidence="1" type="ORF">NC998_24640</name>
</gene>
<protein>
    <submittedName>
        <fullName evidence="1">Uncharacterized protein</fullName>
    </submittedName>
</protein>
<accession>A0ABV0JEU8</accession>
<evidence type="ECO:0000313" key="2">
    <source>
        <dbReference type="Proteomes" id="UP001464891"/>
    </source>
</evidence>
<name>A0ABV0JEU8_9CYAN</name>
<evidence type="ECO:0000313" key="1">
    <source>
        <dbReference type="EMBL" id="MEP0820291.1"/>
    </source>
</evidence>
<reference evidence="1 2" key="1">
    <citation type="submission" date="2022-04" db="EMBL/GenBank/DDBJ databases">
        <title>Positive selection, recombination, and allopatry shape intraspecific diversity of widespread and dominant cyanobacteria.</title>
        <authorList>
            <person name="Wei J."/>
            <person name="Shu W."/>
            <person name="Hu C."/>
        </authorList>
    </citation>
    <scope>NUCLEOTIDE SEQUENCE [LARGE SCALE GENOMIC DNA]</scope>
    <source>
        <strain evidence="1 2">GB2-A4</strain>
    </source>
</reference>
<dbReference type="Proteomes" id="UP001464891">
    <property type="component" value="Unassembled WGS sequence"/>
</dbReference>
<keyword evidence="2" id="KW-1185">Reference proteome</keyword>
<dbReference type="EMBL" id="JAMPKM010000024">
    <property type="protein sequence ID" value="MEP0820291.1"/>
    <property type="molecule type" value="Genomic_DNA"/>
</dbReference>
<proteinExistence type="predicted"/>
<organism evidence="1 2">
    <name type="scientific">Trichocoleus desertorum GB2-A4</name>
    <dbReference type="NCBI Taxonomy" id="2933944"/>
    <lineage>
        <taxon>Bacteria</taxon>
        <taxon>Bacillati</taxon>
        <taxon>Cyanobacteriota</taxon>
        <taxon>Cyanophyceae</taxon>
        <taxon>Leptolyngbyales</taxon>
        <taxon>Trichocoleusaceae</taxon>
        <taxon>Trichocoleus</taxon>
    </lineage>
</organism>
<sequence length="61" mass="6509">MTVLAGECLLSEAGHFYRVIEAADDVISLKRVNGFTVLAFKSGSIQTLFRPCACSEAGDSL</sequence>
<comment type="caution">
    <text evidence="1">The sequence shown here is derived from an EMBL/GenBank/DDBJ whole genome shotgun (WGS) entry which is preliminary data.</text>
</comment>
<dbReference type="RefSeq" id="WP_190443394.1">
    <property type="nucleotide sequence ID" value="NZ_JAMPKM010000024.1"/>
</dbReference>